<dbReference type="InterPro" id="IPR039910">
    <property type="entry name" value="D15-like"/>
</dbReference>
<evidence type="ECO:0000256" key="4">
    <source>
        <dbReference type="SAM" id="MobiDB-lite"/>
    </source>
</evidence>
<dbReference type="InterPro" id="IPR000184">
    <property type="entry name" value="Bac_surfAg_D15"/>
</dbReference>
<evidence type="ECO:0000256" key="1">
    <source>
        <dbReference type="ARBA" id="ARBA00004370"/>
    </source>
</evidence>
<keyword evidence="3" id="KW-0472">Membrane</keyword>
<keyword evidence="5" id="KW-0732">Signal</keyword>
<dbReference type="InterPro" id="IPR006311">
    <property type="entry name" value="TAT_signal"/>
</dbReference>
<gene>
    <name evidence="8" type="ORF">SAMN05216200_10966</name>
</gene>
<feature type="chain" id="PRO_5009929504" evidence="5">
    <location>
        <begin position="27"/>
        <end position="656"/>
    </location>
</feature>
<feature type="domain" description="POTRA" evidence="7">
    <location>
        <begin position="263"/>
        <end position="317"/>
    </location>
</feature>
<keyword evidence="2" id="KW-0812">Transmembrane</keyword>
<keyword evidence="2" id="KW-1134">Transmembrane beta strand</keyword>
<comment type="subcellular location">
    <subcellularLocation>
        <location evidence="1">Membrane</location>
    </subcellularLocation>
</comment>
<dbReference type="PANTHER" id="PTHR12815">
    <property type="entry name" value="SORTING AND ASSEMBLY MACHINERY SAMM50 PROTEIN FAMILY MEMBER"/>
    <property type="match status" value="1"/>
</dbReference>
<proteinExistence type="predicted"/>
<evidence type="ECO:0000259" key="7">
    <source>
        <dbReference type="Pfam" id="PF07244"/>
    </source>
</evidence>
<dbReference type="GO" id="GO:0019867">
    <property type="term" value="C:outer membrane"/>
    <property type="evidence" value="ECO:0007669"/>
    <property type="project" value="InterPro"/>
</dbReference>
<dbReference type="PANTHER" id="PTHR12815:SF42">
    <property type="entry name" value="BACTERIAL SURFACE ANTIGEN (D15) DOMAIN-CONTAINING PROTEIN"/>
    <property type="match status" value="1"/>
</dbReference>
<protein>
    <submittedName>
        <fullName evidence="8">Translocation and assembly module TamA</fullName>
    </submittedName>
</protein>
<dbReference type="Gene3D" id="2.40.160.50">
    <property type="entry name" value="membrane protein fhac: a member of the omp85/tpsb transporter family"/>
    <property type="match status" value="1"/>
</dbReference>
<organism evidence="8 9">
    <name type="scientific">Oceanicella actignis</name>
    <dbReference type="NCBI Taxonomy" id="1189325"/>
    <lineage>
        <taxon>Bacteria</taxon>
        <taxon>Pseudomonadati</taxon>
        <taxon>Pseudomonadota</taxon>
        <taxon>Alphaproteobacteria</taxon>
        <taxon>Rhodobacterales</taxon>
        <taxon>Paracoccaceae</taxon>
        <taxon>Oceanicella</taxon>
    </lineage>
</organism>
<dbReference type="Pfam" id="PF01103">
    <property type="entry name" value="Omp85"/>
    <property type="match status" value="1"/>
</dbReference>
<sequence>MSSSLRRRCVAACVMAALAGALPGCAWLGGDAAPGLAPAAEAFEAPRTQVRYDVELRGAPDDDVAALLEQSLALYRFQDEGAQSVAFLRRRAEQDAELARKILRSRGYYEGKLAFRILRGEKAASGAAPAPAADPFAREPAAPTEAGPAPQAAPQPSPDAPEQVRVRLRVKPGRPFILAEHRFVVVDHGQGAAPVPPDAAALGSPVGRRALAARILGAEQAAVAALRRDGRPFARIEGRRAVADMQAARLEVETILSAGPEQRFGPVRFEGLSQVRADYLLSYLPWREGEPVDADKLAEFQKRLASTNLFSTVVVRLPDGPAPDGAAPVIVAAEEGPPRTVAAELNLSTARGPELAASFAHRNLWGANERLGAELDLGFALQALSVELRKPQFRRAGQELALGASARHESDDAFEQSALTLTAGVQRALDPRLTVGLGGLAEVSAIDDGARQEDAFLLGAPAFARYEGADDLINPTQGWRAELKAAPFAGLVGGRAAPFLAADARGAVYFPLDAGGRTVLAAHGRAAAILSESLGDVPAPRRLYAGGGGSVRGYRERFVGPLDSAGDPIGGRSALELGAELRWRVRGDLGAAAFVDAGSVSTSVFPDFAEGVQLAAGLGARYYSPVGPLRLDVAAPLNPRDADDAFQIYFSIGQAF</sequence>
<reference evidence="8 9" key="1">
    <citation type="submission" date="2016-12" db="EMBL/GenBank/DDBJ databases">
        <authorList>
            <person name="Song W.-J."/>
            <person name="Kurnit D.M."/>
        </authorList>
    </citation>
    <scope>NUCLEOTIDE SEQUENCE [LARGE SCALE GENOMIC DNA]</scope>
    <source>
        <strain evidence="8 9">CGMCC 1.10808</strain>
    </source>
</reference>
<name>A0A1M7TS47_9RHOB</name>
<evidence type="ECO:0000256" key="3">
    <source>
        <dbReference type="ARBA" id="ARBA00023136"/>
    </source>
</evidence>
<evidence type="ECO:0000259" key="6">
    <source>
        <dbReference type="Pfam" id="PF01103"/>
    </source>
</evidence>
<dbReference type="PROSITE" id="PS51318">
    <property type="entry name" value="TAT"/>
    <property type="match status" value="1"/>
</dbReference>
<dbReference type="OrthoDB" id="9769707at2"/>
<feature type="region of interest" description="Disordered" evidence="4">
    <location>
        <begin position="128"/>
        <end position="162"/>
    </location>
</feature>
<evidence type="ECO:0000256" key="2">
    <source>
        <dbReference type="ARBA" id="ARBA00022452"/>
    </source>
</evidence>
<evidence type="ECO:0000256" key="5">
    <source>
        <dbReference type="SAM" id="SignalP"/>
    </source>
</evidence>
<dbReference type="STRING" id="1189325.SAMN04488119_10956"/>
<feature type="signal peptide" evidence="5">
    <location>
        <begin position="1"/>
        <end position="26"/>
    </location>
</feature>
<dbReference type="Proteomes" id="UP000184066">
    <property type="component" value="Unassembled WGS sequence"/>
</dbReference>
<evidence type="ECO:0000313" key="8">
    <source>
        <dbReference type="EMBL" id="SHN73584.1"/>
    </source>
</evidence>
<dbReference type="RefSeq" id="WP_072748019.1">
    <property type="nucleotide sequence ID" value="NZ_FOHL01000009.1"/>
</dbReference>
<dbReference type="Gene3D" id="3.10.20.310">
    <property type="entry name" value="membrane protein fhac"/>
    <property type="match status" value="1"/>
</dbReference>
<evidence type="ECO:0000313" key="9">
    <source>
        <dbReference type="Proteomes" id="UP000184066"/>
    </source>
</evidence>
<feature type="compositionally biased region" description="Low complexity" evidence="4">
    <location>
        <begin position="128"/>
        <end position="150"/>
    </location>
</feature>
<dbReference type="AlphaFoldDB" id="A0A1M7TS47"/>
<dbReference type="EMBL" id="FRDL01000009">
    <property type="protein sequence ID" value="SHN73584.1"/>
    <property type="molecule type" value="Genomic_DNA"/>
</dbReference>
<accession>A0A1M7TS47</accession>
<dbReference type="InterPro" id="IPR010827">
    <property type="entry name" value="BamA/TamA_POTRA"/>
</dbReference>
<keyword evidence="9" id="KW-1185">Reference proteome</keyword>
<dbReference type="Pfam" id="PF07244">
    <property type="entry name" value="POTRA"/>
    <property type="match status" value="1"/>
</dbReference>
<feature type="domain" description="Bacterial surface antigen (D15)" evidence="6">
    <location>
        <begin position="363"/>
        <end position="656"/>
    </location>
</feature>